<proteinExistence type="predicted"/>
<dbReference type="EMBL" id="CP054705">
    <property type="protein sequence ID" value="QQK78338.1"/>
    <property type="molecule type" value="Genomic_DNA"/>
</dbReference>
<gene>
    <name evidence="1" type="ORF">HUG15_14495</name>
</gene>
<organism evidence="1 2">
    <name type="scientific">Salicibibacter cibarius</name>
    <dbReference type="NCBI Taxonomy" id="2743000"/>
    <lineage>
        <taxon>Bacteria</taxon>
        <taxon>Bacillati</taxon>
        <taxon>Bacillota</taxon>
        <taxon>Bacilli</taxon>
        <taxon>Bacillales</taxon>
        <taxon>Bacillaceae</taxon>
        <taxon>Salicibibacter</taxon>
    </lineage>
</organism>
<evidence type="ECO:0000313" key="2">
    <source>
        <dbReference type="Proteomes" id="UP000595823"/>
    </source>
</evidence>
<evidence type="ECO:0008006" key="3">
    <source>
        <dbReference type="Google" id="ProtNLM"/>
    </source>
</evidence>
<dbReference type="SUPFAM" id="SSF52833">
    <property type="entry name" value="Thioredoxin-like"/>
    <property type="match status" value="1"/>
</dbReference>
<protein>
    <recommendedName>
        <fullName evidence="3">Redoxin domain-containing protein</fullName>
    </recommendedName>
</protein>
<keyword evidence="2" id="KW-1185">Reference proteome</keyword>
<accession>A0A7T6Z7L8</accession>
<dbReference type="KEGG" id="scia:HUG15_14495"/>
<name>A0A7T6Z7L8_9BACI</name>
<dbReference type="Proteomes" id="UP000595823">
    <property type="component" value="Chromosome"/>
</dbReference>
<dbReference type="Gene3D" id="3.40.30.10">
    <property type="entry name" value="Glutaredoxin"/>
    <property type="match status" value="1"/>
</dbReference>
<dbReference type="AlphaFoldDB" id="A0A7T6Z7L8"/>
<evidence type="ECO:0000313" key="1">
    <source>
        <dbReference type="EMBL" id="QQK78338.1"/>
    </source>
</evidence>
<reference evidence="1 2" key="1">
    <citation type="submission" date="2020-06" db="EMBL/GenBank/DDBJ databases">
        <title>Genomic analysis of Salicibibacter sp. NKC5-3.</title>
        <authorList>
            <person name="Oh Y.J."/>
        </authorList>
    </citation>
    <scope>NUCLEOTIDE SEQUENCE [LARGE SCALE GENOMIC DNA]</scope>
    <source>
        <strain evidence="1 2">NKC5-3</strain>
    </source>
</reference>
<dbReference type="InterPro" id="IPR036249">
    <property type="entry name" value="Thioredoxin-like_sf"/>
</dbReference>
<sequence>METFAQESFAAVIEEDPEANDIIHSTQHYLIDPNGQVIRQYDGVETNTVSIAEDIEAIQGDYSQTIWPF</sequence>